<evidence type="ECO:0000313" key="8">
    <source>
        <dbReference type="EMBL" id="KKN37991.1"/>
    </source>
</evidence>
<comment type="similarity">
    <text evidence="1">Belongs to the UDPGP type 2 family.</text>
</comment>
<dbReference type="EC" id="2.7.7.9" evidence="2"/>
<keyword evidence="6" id="KW-0472">Membrane</keyword>
<evidence type="ECO:0000256" key="5">
    <source>
        <dbReference type="ARBA" id="ARBA00048128"/>
    </source>
</evidence>
<keyword evidence="4" id="KW-0548">Nucleotidyltransferase</keyword>
<proteinExistence type="inferred from homology"/>
<organism evidence="8">
    <name type="scientific">marine sediment metagenome</name>
    <dbReference type="NCBI Taxonomy" id="412755"/>
    <lineage>
        <taxon>unclassified sequences</taxon>
        <taxon>metagenomes</taxon>
        <taxon>ecological metagenomes</taxon>
    </lineage>
</organism>
<gene>
    <name evidence="8" type="ORF">LCGC14_0757960</name>
</gene>
<dbReference type="CDD" id="cd04181">
    <property type="entry name" value="NTP_transferase"/>
    <property type="match status" value="1"/>
</dbReference>
<sequence>MLCAGMGRRLLPYTKNTQKTMLLIHGKPLLEYILIGLIFAGFREIIFVVGYKKEQIIDFFKDGKKWNVHLEYIEQKKLNGTGGALLLCKNLIKTSHFFLTWGDTLVPYSVYKEVFNRFKKGKNDFVLVTNYSNDPHKGGAVYIKNNYCIDIIEKPPKGKSKSNLNNCGVFIFSIEIFEVLNNLKPSVRGEIELPEALRIGIFERNWKIYIIKMEPNQFRGDCGDKKIYERLRLESNWLKELDGSLRLKK</sequence>
<dbReference type="AlphaFoldDB" id="A0A0F9SMB9"/>
<evidence type="ECO:0000256" key="4">
    <source>
        <dbReference type="ARBA" id="ARBA00022695"/>
    </source>
</evidence>
<accession>A0A0F9SMB9</accession>
<dbReference type="EMBL" id="LAZR01001858">
    <property type="protein sequence ID" value="KKN37991.1"/>
    <property type="molecule type" value="Genomic_DNA"/>
</dbReference>
<dbReference type="InterPro" id="IPR005771">
    <property type="entry name" value="GalU_uridylyltTrfase_bac/arc"/>
</dbReference>
<evidence type="ECO:0000259" key="7">
    <source>
        <dbReference type="Pfam" id="PF00483"/>
    </source>
</evidence>
<keyword evidence="6" id="KW-1133">Transmembrane helix</keyword>
<feature type="transmembrane region" description="Helical" evidence="6">
    <location>
        <begin position="29"/>
        <end position="51"/>
    </location>
</feature>
<comment type="catalytic activity">
    <reaction evidence="5">
        <text>alpha-D-glucose 1-phosphate + UTP + H(+) = UDP-alpha-D-glucose + diphosphate</text>
        <dbReference type="Rhea" id="RHEA:19889"/>
        <dbReference type="ChEBI" id="CHEBI:15378"/>
        <dbReference type="ChEBI" id="CHEBI:33019"/>
        <dbReference type="ChEBI" id="CHEBI:46398"/>
        <dbReference type="ChEBI" id="CHEBI:58601"/>
        <dbReference type="ChEBI" id="CHEBI:58885"/>
        <dbReference type="EC" id="2.7.7.9"/>
    </reaction>
</comment>
<comment type="caution">
    <text evidence="8">The sequence shown here is derived from an EMBL/GenBank/DDBJ whole genome shotgun (WGS) entry which is preliminary data.</text>
</comment>
<dbReference type="Gene3D" id="3.90.550.10">
    <property type="entry name" value="Spore Coat Polysaccharide Biosynthesis Protein SpsA, Chain A"/>
    <property type="match status" value="1"/>
</dbReference>
<dbReference type="GO" id="GO:0006011">
    <property type="term" value="P:UDP-alpha-D-glucose metabolic process"/>
    <property type="evidence" value="ECO:0007669"/>
    <property type="project" value="InterPro"/>
</dbReference>
<keyword evidence="3" id="KW-0808">Transferase</keyword>
<keyword evidence="6" id="KW-0812">Transmembrane</keyword>
<dbReference type="Pfam" id="PF00483">
    <property type="entry name" value="NTP_transferase"/>
    <property type="match status" value="1"/>
</dbReference>
<dbReference type="PANTHER" id="PTHR43197">
    <property type="entry name" value="UTP--GLUCOSE-1-PHOSPHATE URIDYLYLTRANSFERASE"/>
    <property type="match status" value="1"/>
</dbReference>
<reference evidence="8" key="1">
    <citation type="journal article" date="2015" name="Nature">
        <title>Complex archaea that bridge the gap between prokaryotes and eukaryotes.</title>
        <authorList>
            <person name="Spang A."/>
            <person name="Saw J.H."/>
            <person name="Jorgensen S.L."/>
            <person name="Zaremba-Niedzwiedzka K."/>
            <person name="Martijn J."/>
            <person name="Lind A.E."/>
            <person name="van Eijk R."/>
            <person name="Schleper C."/>
            <person name="Guy L."/>
            <person name="Ettema T.J."/>
        </authorList>
    </citation>
    <scope>NUCLEOTIDE SEQUENCE</scope>
</reference>
<dbReference type="PANTHER" id="PTHR43197:SF1">
    <property type="entry name" value="UTP--GLUCOSE-1-PHOSPHATE URIDYLYLTRANSFERASE"/>
    <property type="match status" value="1"/>
</dbReference>
<dbReference type="InterPro" id="IPR005835">
    <property type="entry name" value="NTP_transferase_dom"/>
</dbReference>
<evidence type="ECO:0000256" key="2">
    <source>
        <dbReference type="ARBA" id="ARBA00012415"/>
    </source>
</evidence>
<feature type="domain" description="Nucleotidyl transferase" evidence="7">
    <location>
        <begin position="2"/>
        <end position="201"/>
    </location>
</feature>
<name>A0A0F9SMB9_9ZZZZ</name>
<evidence type="ECO:0000256" key="3">
    <source>
        <dbReference type="ARBA" id="ARBA00022679"/>
    </source>
</evidence>
<dbReference type="SUPFAM" id="SSF53448">
    <property type="entry name" value="Nucleotide-diphospho-sugar transferases"/>
    <property type="match status" value="1"/>
</dbReference>
<dbReference type="InterPro" id="IPR029044">
    <property type="entry name" value="Nucleotide-diphossugar_trans"/>
</dbReference>
<protein>
    <recommendedName>
        <fullName evidence="2">UTP--glucose-1-phosphate uridylyltransferase</fullName>
        <ecNumber evidence="2">2.7.7.9</ecNumber>
    </recommendedName>
</protein>
<evidence type="ECO:0000256" key="6">
    <source>
        <dbReference type="SAM" id="Phobius"/>
    </source>
</evidence>
<dbReference type="GO" id="GO:0003983">
    <property type="term" value="F:UTP:glucose-1-phosphate uridylyltransferase activity"/>
    <property type="evidence" value="ECO:0007669"/>
    <property type="project" value="UniProtKB-EC"/>
</dbReference>
<evidence type="ECO:0000256" key="1">
    <source>
        <dbReference type="ARBA" id="ARBA00006890"/>
    </source>
</evidence>